<evidence type="ECO:0000313" key="2">
    <source>
        <dbReference type="EMBL" id="PWA56240.1"/>
    </source>
</evidence>
<keyword evidence="3" id="KW-1185">Reference proteome</keyword>
<accession>A0A2U1M4V0</accession>
<evidence type="ECO:0000256" key="1">
    <source>
        <dbReference type="SAM" id="MobiDB-lite"/>
    </source>
</evidence>
<comment type="caution">
    <text evidence="2">The sequence shown here is derived from an EMBL/GenBank/DDBJ whole genome shotgun (WGS) entry which is preliminary data.</text>
</comment>
<proteinExistence type="predicted"/>
<dbReference type="AlphaFoldDB" id="A0A2U1M4V0"/>
<evidence type="ECO:0000313" key="3">
    <source>
        <dbReference type="Proteomes" id="UP000245207"/>
    </source>
</evidence>
<feature type="compositionally biased region" description="Basic and acidic residues" evidence="1">
    <location>
        <begin position="265"/>
        <end position="278"/>
    </location>
</feature>
<dbReference type="PANTHER" id="PTHR34427:SF5">
    <property type="entry name" value="DUF4283 DOMAIN-CONTAINING PROTEIN"/>
    <property type="match status" value="1"/>
</dbReference>
<gene>
    <name evidence="2" type="ORF">CTI12_AA420630</name>
</gene>
<dbReference type="PANTHER" id="PTHR34427">
    <property type="entry name" value="DUF4283 DOMAIN PROTEIN"/>
    <property type="match status" value="1"/>
</dbReference>
<dbReference type="EMBL" id="PKPP01006523">
    <property type="protein sequence ID" value="PWA56240.1"/>
    <property type="molecule type" value="Genomic_DNA"/>
</dbReference>
<protein>
    <submittedName>
        <fullName evidence="2">Uncharacterized protein</fullName>
    </submittedName>
</protein>
<organism evidence="2 3">
    <name type="scientific">Artemisia annua</name>
    <name type="common">Sweet wormwood</name>
    <dbReference type="NCBI Taxonomy" id="35608"/>
    <lineage>
        <taxon>Eukaryota</taxon>
        <taxon>Viridiplantae</taxon>
        <taxon>Streptophyta</taxon>
        <taxon>Embryophyta</taxon>
        <taxon>Tracheophyta</taxon>
        <taxon>Spermatophyta</taxon>
        <taxon>Magnoliopsida</taxon>
        <taxon>eudicotyledons</taxon>
        <taxon>Gunneridae</taxon>
        <taxon>Pentapetalae</taxon>
        <taxon>asterids</taxon>
        <taxon>campanulids</taxon>
        <taxon>Asterales</taxon>
        <taxon>Asteraceae</taxon>
        <taxon>Asteroideae</taxon>
        <taxon>Anthemideae</taxon>
        <taxon>Artemisiinae</taxon>
        <taxon>Artemisia</taxon>
    </lineage>
</organism>
<feature type="region of interest" description="Disordered" evidence="1">
    <location>
        <begin position="265"/>
        <end position="318"/>
    </location>
</feature>
<dbReference type="Proteomes" id="UP000245207">
    <property type="component" value="Unassembled WGS sequence"/>
</dbReference>
<sequence>MYAFVHFLRVVNEESLVNSLCKIRIGNLHMHANIARYTRVAAKPKAAANKVTAPTVKAPGGSNTYANVVTGAPHVMSREKTNGLKKISIACDENNQSSFPFALIGCYKDFRAISNTRSMCQGEGFFEVKPFYLGGLWVLLDFPSVESRDLFIQHSGIKSWFSELKVWHADFVVKERLLWLEVEGVPLRAWNHSTFKQIASKWGDLIFVDDADVTNRFSMRLGIKTTHAPLVFESMYVNISDVDYCIRVRELSSWTPNFLSGFKDEEDRDSVNDNNSRDEENEDDSSVHSVPDTYANENNVPVHSVPDTYANENNVLVH</sequence>
<name>A0A2U1M4V0_ARTAN</name>
<reference evidence="2 3" key="1">
    <citation type="journal article" date="2018" name="Mol. Plant">
        <title>The genome of Artemisia annua provides insight into the evolution of Asteraceae family and artemisinin biosynthesis.</title>
        <authorList>
            <person name="Shen Q."/>
            <person name="Zhang L."/>
            <person name="Liao Z."/>
            <person name="Wang S."/>
            <person name="Yan T."/>
            <person name="Shi P."/>
            <person name="Liu M."/>
            <person name="Fu X."/>
            <person name="Pan Q."/>
            <person name="Wang Y."/>
            <person name="Lv Z."/>
            <person name="Lu X."/>
            <person name="Zhang F."/>
            <person name="Jiang W."/>
            <person name="Ma Y."/>
            <person name="Chen M."/>
            <person name="Hao X."/>
            <person name="Li L."/>
            <person name="Tang Y."/>
            <person name="Lv G."/>
            <person name="Zhou Y."/>
            <person name="Sun X."/>
            <person name="Brodelius P.E."/>
            <person name="Rose J.K.C."/>
            <person name="Tang K."/>
        </authorList>
    </citation>
    <scope>NUCLEOTIDE SEQUENCE [LARGE SCALE GENOMIC DNA]</scope>
    <source>
        <strain evidence="3">cv. Huhao1</strain>
        <tissue evidence="2">Leaf</tissue>
    </source>
</reference>
<dbReference type="OrthoDB" id="1740249at2759"/>